<dbReference type="Proteomes" id="UP000276349">
    <property type="component" value="Unassembled WGS sequence"/>
</dbReference>
<comment type="caution">
    <text evidence="2">The sequence shown here is derived from an EMBL/GenBank/DDBJ whole genome shotgun (WGS) entry which is preliminary data.</text>
</comment>
<dbReference type="Gene3D" id="2.30.30.40">
    <property type="entry name" value="SH3 Domains"/>
    <property type="match status" value="1"/>
</dbReference>
<name>A0A3S0I387_9BACI</name>
<organism evidence="2 3">
    <name type="scientific">Lysinibacillus telephonicus</name>
    <dbReference type="NCBI Taxonomy" id="1714840"/>
    <lineage>
        <taxon>Bacteria</taxon>
        <taxon>Bacillati</taxon>
        <taxon>Bacillota</taxon>
        <taxon>Bacilli</taxon>
        <taxon>Bacillales</taxon>
        <taxon>Bacillaceae</taxon>
        <taxon>Lysinibacillus</taxon>
    </lineage>
</organism>
<dbReference type="EMBL" id="RXNR01000009">
    <property type="protein sequence ID" value="RTQ94892.1"/>
    <property type="molecule type" value="Genomic_DNA"/>
</dbReference>
<feature type="domain" description="SH3b" evidence="1">
    <location>
        <begin position="31"/>
        <end position="94"/>
    </location>
</feature>
<gene>
    <name evidence="2" type="ORF">EKG35_04380</name>
</gene>
<evidence type="ECO:0000259" key="1">
    <source>
        <dbReference type="PROSITE" id="PS51781"/>
    </source>
</evidence>
<dbReference type="SMART" id="SM00287">
    <property type="entry name" value="SH3b"/>
    <property type="match status" value="1"/>
</dbReference>
<reference evidence="2 3" key="1">
    <citation type="submission" date="2018-12" db="EMBL/GenBank/DDBJ databases">
        <authorList>
            <person name="Yu L."/>
        </authorList>
    </citation>
    <scope>NUCLEOTIDE SEQUENCE [LARGE SCALE GENOMIC DNA]</scope>
    <source>
        <strain evidence="2 3">S5H2222</strain>
    </source>
</reference>
<dbReference type="OrthoDB" id="2453732at2"/>
<protein>
    <submittedName>
        <fullName evidence="2">SH3 domain-containing protein</fullName>
    </submittedName>
</protein>
<dbReference type="PROSITE" id="PS51781">
    <property type="entry name" value="SH3B"/>
    <property type="match status" value="1"/>
</dbReference>
<proteinExistence type="predicted"/>
<evidence type="ECO:0000313" key="3">
    <source>
        <dbReference type="Proteomes" id="UP000276349"/>
    </source>
</evidence>
<dbReference type="RefSeq" id="WP_126293137.1">
    <property type="nucleotide sequence ID" value="NZ_RXNR01000009.1"/>
</dbReference>
<dbReference type="AlphaFoldDB" id="A0A3S0I387"/>
<dbReference type="InterPro" id="IPR003646">
    <property type="entry name" value="SH3-like_bac-type"/>
</dbReference>
<dbReference type="Pfam" id="PF08239">
    <property type="entry name" value="SH3_3"/>
    <property type="match status" value="1"/>
</dbReference>
<sequence>MKKLLSTLLIFVFVLFLPSLLSENHSVEAANKTMYVNAKNDIILRAEPSKDAKRLGTIKNHSAVTVLSSAKGWSYVQSSKTKGYVYTSALSNKKPAPTTITEGLAPKDGLKLTYSPSILSNEKETFIVEKDEYCIYLLNTSEDGDNFCYPEKDSKLTLGLANTDWSFFNFTYPMKQGGYIKDIYYDDEANSEGPVEKYTKVLVESTTKTIKVKAGSFKNVVILRLPSGERYYFAKGIGLIKATNRSGNTVIELYSVK</sequence>
<evidence type="ECO:0000313" key="2">
    <source>
        <dbReference type="EMBL" id="RTQ94892.1"/>
    </source>
</evidence>
<keyword evidence="3" id="KW-1185">Reference proteome</keyword>
<accession>A0A3S0I387</accession>